<evidence type="ECO:0000313" key="8">
    <source>
        <dbReference type="Proteomes" id="UP000002051"/>
    </source>
</evidence>
<dbReference type="PaxDb" id="3880-AES98063"/>
<reference evidence="6" key="8">
    <citation type="journal article" date="2018" name="Nat. Plants">
        <title>Whole-genome landscape of Medicago truncatula symbiotic genes.</title>
        <authorList>
            <person name="Pecrix Y."/>
            <person name="Gamas P."/>
            <person name="Carrere S."/>
        </authorList>
    </citation>
    <scope>NUCLEOTIDE SEQUENCE</scope>
    <source>
        <tissue evidence="6">Leaves</tissue>
    </source>
</reference>
<evidence type="ECO:0000313" key="3">
    <source>
        <dbReference type="EMBL" id="ABN09152.1"/>
    </source>
</evidence>
<name>A2Q6D2_MEDTR</name>
<evidence type="ECO:0000313" key="4">
    <source>
        <dbReference type="EMBL" id="AES98063.1"/>
    </source>
</evidence>
<reference evidence="7" key="6">
    <citation type="submission" date="2015-04" db="UniProtKB">
        <authorList>
            <consortium name="EnsemblPlants"/>
        </authorList>
    </citation>
    <scope>IDENTIFICATION</scope>
    <source>
        <strain evidence="7">cv. Jemalong A17</strain>
    </source>
</reference>
<accession>A2Q6D2</accession>
<dbReference type="Pfam" id="PF07127">
    <property type="entry name" value="Nodulin_late"/>
    <property type="match status" value="1"/>
</dbReference>
<reference evidence="5" key="4">
    <citation type="submission" date="2012-05" db="EMBL/GenBank/DDBJ databases">
        <authorList>
            <person name="Krishnakumar V."/>
            <person name="Cheung F."/>
            <person name="Xiao Y."/>
            <person name="Chan A."/>
            <person name="Moskal W.A."/>
            <person name="Town C.D."/>
        </authorList>
    </citation>
    <scope>NUCLEOTIDE SEQUENCE</scope>
</reference>
<dbReference type="InterPro" id="IPR009810">
    <property type="entry name" value="Nodulin_late_dom"/>
</dbReference>
<reference evidence="9" key="7">
    <citation type="journal article" date="2018" name="Nat. Plants">
        <title>Whole-genome landscape of Medicago truncatula symbiotic genes.</title>
        <authorList>
            <person name="Pecrix Y."/>
            <person name="Staton S.E."/>
            <person name="Sallet E."/>
            <person name="Lelandais-Briere C."/>
            <person name="Moreau S."/>
            <person name="Carrere S."/>
            <person name="Blein T."/>
            <person name="Jardinaud M.F."/>
            <person name="Latrasse D."/>
            <person name="Zouine M."/>
            <person name="Zahm M."/>
            <person name="Kreplak J."/>
            <person name="Mayjonade B."/>
            <person name="Satge C."/>
            <person name="Perez M."/>
            <person name="Cauet S."/>
            <person name="Marande W."/>
            <person name="Chantry-Darmon C."/>
            <person name="Lopez-Roques C."/>
            <person name="Bouchez O."/>
            <person name="Berard A."/>
            <person name="Debelle F."/>
            <person name="Munos S."/>
            <person name="Bendahmane A."/>
            <person name="Berges H."/>
            <person name="Niebel A."/>
            <person name="Buitink J."/>
            <person name="Frugier F."/>
            <person name="Benhamed M."/>
            <person name="Crespi M."/>
            <person name="Gouzy J."/>
            <person name="Gamas P."/>
        </authorList>
    </citation>
    <scope>NUCLEOTIDE SEQUENCE [LARGE SCALE GENOMIC DNA]</scope>
    <source>
        <strain evidence="9">cv. Jemalong A17</strain>
    </source>
</reference>
<organism evidence="3">
    <name type="scientific">Medicago truncatula</name>
    <name type="common">Barrel medic</name>
    <name type="synonym">Medicago tribuloides</name>
    <dbReference type="NCBI Taxonomy" id="3880"/>
    <lineage>
        <taxon>Eukaryota</taxon>
        <taxon>Viridiplantae</taxon>
        <taxon>Streptophyta</taxon>
        <taxon>Embryophyta</taxon>
        <taxon>Tracheophyta</taxon>
        <taxon>Spermatophyta</taxon>
        <taxon>Magnoliopsida</taxon>
        <taxon>eudicotyledons</taxon>
        <taxon>Gunneridae</taxon>
        <taxon>Pentapetalae</taxon>
        <taxon>rosids</taxon>
        <taxon>fabids</taxon>
        <taxon>Fabales</taxon>
        <taxon>Fabaceae</taxon>
        <taxon>Papilionoideae</taxon>
        <taxon>50 kb inversion clade</taxon>
        <taxon>NPAAA clade</taxon>
        <taxon>Hologalegina</taxon>
        <taxon>IRL clade</taxon>
        <taxon>Trifolieae</taxon>
        <taxon>Medicago</taxon>
    </lineage>
</organism>
<protein>
    <submittedName>
        <fullName evidence="3 6">Late nodulin</fullName>
    </submittedName>
    <submittedName>
        <fullName evidence="4">Nodule Cysteine-Rich (NCR) secreted peptide</fullName>
    </submittedName>
</protein>
<evidence type="ECO:0000313" key="6">
    <source>
        <dbReference type="EMBL" id="RHN56131.1"/>
    </source>
</evidence>
<proteinExistence type="evidence at transcript level"/>
<evidence type="ECO:0000259" key="2">
    <source>
        <dbReference type="Pfam" id="PF07127"/>
    </source>
</evidence>
<reference evidence="3" key="1">
    <citation type="submission" date="2006-01" db="EMBL/GenBank/DDBJ databases">
        <authorList>
            <person name="Town C.D."/>
        </authorList>
    </citation>
    <scope>NUCLEOTIDE SEQUENCE</scope>
</reference>
<dbReference type="GO" id="GO:0046872">
    <property type="term" value="F:metal ion binding"/>
    <property type="evidence" value="ECO:0007669"/>
    <property type="project" value="InterPro"/>
</dbReference>
<gene>
    <name evidence="4" type="ordered locus">MTR_5g063780</name>
    <name evidence="3" type="ORF">MtrDRAFT_AC174468g13v1</name>
    <name evidence="6" type="ORF">MtrunA17_Chr5g0426081</name>
</gene>
<sequence length="67" mass="7593">MDEILKFVYALIIFVSLFLAANNVDANITNCQSTFDCPRDMCSHIRDVICIFKKCKCAGGRYMPQVP</sequence>
<evidence type="ECO:0000256" key="1">
    <source>
        <dbReference type="SAM" id="SignalP"/>
    </source>
</evidence>
<feature type="domain" description="Late nodulin" evidence="2">
    <location>
        <begin position="1"/>
        <end position="56"/>
    </location>
</feature>
<evidence type="ECO:0000313" key="5">
    <source>
        <dbReference type="EMBL" id="AFK43101.1"/>
    </source>
</evidence>
<dbReference type="EMBL" id="PSQE01000005">
    <property type="protein sequence ID" value="RHN56131.1"/>
    <property type="molecule type" value="Genomic_DNA"/>
</dbReference>
<evidence type="ECO:0000313" key="9">
    <source>
        <dbReference type="Proteomes" id="UP000265566"/>
    </source>
</evidence>
<keyword evidence="8" id="KW-1185">Reference proteome</keyword>
<dbReference type="AlphaFoldDB" id="A2Q6D2"/>
<dbReference type="EMBL" id="CM001221">
    <property type="protein sequence ID" value="AES98063.1"/>
    <property type="molecule type" value="Genomic_DNA"/>
</dbReference>
<reference evidence="3" key="2">
    <citation type="submission" date="2007-03" db="EMBL/GenBank/DDBJ databases">
        <authorList>
            <consortium name="The International Medicago Genome Annotation Group"/>
        </authorList>
    </citation>
    <scope>NUCLEOTIDE SEQUENCE</scope>
</reference>
<reference evidence="4 8" key="3">
    <citation type="journal article" date="2011" name="Nature">
        <title>The Medicago genome provides insight into the evolution of rhizobial symbioses.</title>
        <authorList>
            <person name="Young N.D."/>
            <person name="Debelle F."/>
            <person name="Oldroyd G.E."/>
            <person name="Geurts R."/>
            <person name="Cannon S.B."/>
            <person name="Udvardi M.K."/>
            <person name="Benedito V.A."/>
            <person name="Mayer K.F."/>
            <person name="Gouzy J."/>
            <person name="Schoof H."/>
            <person name="Van de Peer Y."/>
            <person name="Proost S."/>
            <person name="Cook D.R."/>
            <person name="Meyers B.C."/>
            <person name="Spannagl M."/>
            <person name="Cheung F."/>
            <person name="De Mita S."/>
            <person name="Krishnakumar V."/>
            <person name="Gundlach H."/>
            <person name="Zhou S."/>
            <person name="Mudge J."/>
            <person name="Bharti A.K."/>
            <person name="Murray J.D."/>
            <person name="Naoumkina M.A."/>
            <person name="Rosen B."/>
            <person name="Silverstein K.A."/>
            <person name="Tang H."/>
            <person name="Rombauts S."/>
            <person name="Zhao P.X."/>
            <person name="Zhou P."/>
            <person name="Barbe V."/>
            <person name="Bardou P."/>
            <person name="Bechner M."/>
            <person name="Bellec A."/>
            <person name="Berger A."/>
            <person name="Berges H."/>
            <person name="Bidwell S."/>
            <person name="Bisseling T."/>
            <person name="Choisne N."/>
            <person name="Couloux A."/>
            <person name="Denny R."/>
            <person name="Deshpande S."/>
            <person name="Dai X."/>
            <person name="Doyle J.J."/>
            <person name="Dudez A.M."/>
            <person name="Farmer A.D."/>
            <person name="Fouteau S."/>
            <person name="Franken C."/>
            <person name="Gibelin C."/>
            <person name="Gish J."/>
            <person name="Goldstein S."/>
            <person name="Gonzalez A.J."/>
            <person name="Green P.J."/>
            <person name="Hallab A."/>
            <person name="Hartog M."/>
            <person name="Hua A."/>
            <person name="Humphray S.J."/>
            <person name="Jeong D.H."/>
            <person name="Jing Y."/>
            <person name="Jocker A."/>
            <person name="Kenton S.M."/>
            <person name="Kim D.J."/>
            <person name="Klee K."/>
            <person name="Lai H."/>
            <person name="Lang C."/>
            <person name="Lin S."/>
            <person name="Macmil S.L."/>
            <person name="Magdelenat G."/>
            <person name="Matthews L."/>
            <person name="McCorrison J."/>
            <person name="Monaghan E.L."/>
            <person name="Mun J.H."/>
            <person name="Najar F.Z."/>
            <person name="Nicholson C."/>
            <person name="Noirot C."/>
            <person name="O'Bleness M."/>
            <person name="Paule C.R."/>
            <person name="Poulain J."/>
            <person name="Prion F."/>
            <person name="Qin B."/>
            <person name="Qu C."/>
            <person name="Retzel E.F."/>
            <person name="Riddle C."/>
            <person name="Sallet E."/>
            <person name="Samain S."/>
            <person name="Samson N."/>
            <person name="Sanders I."/>
            <person name="Saurat O."/>
            <person name="Scarpelli C."/>
            <person name="Schiex T."/>
            <person name="Segurens B."/>
            <person name="Severin A.J."/>
            <person name="Sherrier D.J."/>
            <person name="Shi R."/>
            <person name="Sims S."/>
            <person name="Singer S.R."/>
            <person name="Sinharoy S."/>
            <person name="Sterck L."/>
            <person name="Viollet A."/>
            <person name="Wang B.B."/>
            <person name="Wang K."/>
            <person name="Wang M."/>
            <person name="Wang X."/>
            <person name="Warfsmann J."/>
            <person name="Weissenbach J."/>
            <person name="White D.D."/>
            <person name="White J.D."/>
            <person name="Wiley G.B."/>
            <person name="Wincker P."/>
            <person name="Xing Y."/>
            <person name="Yang L."/>
            <person name="Yao Z."/>
            <person name="Ying F."/>
            <person name="Zhai J."/>
            <person name="Zhou L."/>
            <person name="Zuber A."/>
            <person name="Denarie J."/>
            <person name="Dixon R.A."/>
            <person name="May G.D."/>
            <person name="Schwartz D.C."/>
            <person name="Rogers J."/>
            <person name="Quetier F."/>
            <person name="Town C.D."/>
            <person name="Roe B.A."/>
        </authorList>
    </citation>
    <scope>NUCLEOTIDE SEQUENCE [LARGE SCALE GENOMIC DNA]</scope>
    <source>
        <strain evidence="4">A17</strain>
        <strain evidence="7 8">cv. Jemalong A17</strain>
    </source>
</reference>
<dbReference type="Proteomes" id="UP000002051">
    <property type="component" value="Chromosome 5"/>
</dbReference>
<feature type="signal peptide" evidence="1">
    <location>
        <begin position="1"/>
        <end position="26"/>
    </location>
</feature>
<dbReference type="Gramene" id="rna31478">
    <property type="protein sequence ID" value="RHN56131.1"/>
    <property type="gene ID" value="gene31478"/>
</dbReference>
<dbReference type="HOGENOM" id="CLU_181053_0_2_1"/>
<evidence type="ECO:0000313" key="7">
    <source>
        <dbReference type="EnsemblPlants" id="AES98063"/>
    </source>
</evidence>
<dbReference type="EMBL" id="BT143307">
    <property type="protein sequence ID" value="AFK43101.1"/>
    <property type="molecule type" value="mRNA"/>
</dbReference>
<feature type="chain" id="PRO_5014565333" evidence="1">
    <location>
        <begin position="27"/>
        <end position="67"/>
    </location>
</feature>
<dbReference type="EnsemblPlants" id="AES98063">
    <property type="protein sequence ID" value="AES98063"/>
    <property type="gene ID" value="MTR_5g063780"/>
</dbReference>
<keyword evidence="1" id="KW-0732">Signal</keyword>
<dbReference type="EMBL" id="AC174468">
    <property type="protein sequence ID" value="ABN09152.1"/>
    <property type="molecule type" value="Genomic_DNA"/>
</dbReference>
<reference evidence="4 8" key="5">
    <citation type="journal article" date="2014" name="BMC Genomics">
        <title>An improved genome release (version Mt4.0) for the model legume Medicago truncatula.</title>
        <authorList>
            <person name="Tang H."/>
            <person name="Krishnakumar V."/>
            <person name="Bidwell S."/>
            <person name="Rosen B."/>
            <person name="Chan A."/>
            <person name="Zhou S."/>
            <person name="Gentzbittel L."/>
            <person name="Childs K.L."/>
            <person name="Yandell M."/>
            <person name="Gundlach H."/>
            <person name="Mayer K.F."/>
            <person name="Schwartz D.C."/>
            <person name="Town C.D."/>
        </authorList>
    </citation>
    <scope>GENOME REANNOTATION</scope>
    <source>
        <strain evidence="7 8">cv. Jemalong A17</strain>
    </source>
</reference>
<dbReference type="Proteomes" id="UP000265566">
    <property type="component" value="Chromosome 5"/>
</dbReference>